<dbReference type="OrthoDB" id="4155399at2759"/>
<proteinExistence type="predicted"/>
<dbReference type="Proteomes" id="UP000027920">
    <property type="component" value="Unassembled WGS sequence"/>
</dbReference>
<gene>
    <name evidence="2" type="ORF">A1O9_06125</name>
</gene>
<evidence type="ECO:0000256" key="1">
    <source>
        <dbReference type="SAM" id="MobiDB-lite"/>
    </source>
</evidence>
<feature type="region of interest" description="Disordered" evidence="1">
    <location>
        <begin position="115"/>
        <end position="164"/>
    </location>
</feature>
<dbReference type="AlphaFoldDB" id="A0A072PDN4"/>
<feature type="compositionally biased region" description="Pro residues" evidence="1">
    <location>
        <begin position="122"/>
        <end position="148"/>
    </location>
</feature>
<dbReference type="VEuPathDB" id="FungiDB:A1O9_06125"/>
<comment type="caution">
    <text evidence="2">The sequence shown here is derived from an EMBL/GenBank/DDBJ whole genome shotgun (WGS) entry which is preliminary data.</text>
</comment>
<feature type="region of interest" description="Disordered" evidence="1">
    <location>
        <begin position="25"/>
        <end position="101"/>
    </location>
</feature>
<dbReference type="GeneID" id="25281042"/>
<keyword evidence="3" id="KW-1185">Reference proteome</keyword>
<dbReference type="PRINTS" id="PR01217">
    <property type="entry name" value="PRICHEXTENSN"/>
</dbReference>
<protein>
    <submittedName>
        <fullName evidence="2">Uncharacterized protein</fullName>
    </submittedName>
</protein>
<organism evidence="2 3">
    <name type="scientific">Exophiala aquamarina CBS 119918</name>
    <dbReference type="NCBI Taxonomy" id="1182545"/>
    <lineage>
        <taxon>Eukaryota</taxon>
        <taxon>Fungi</taxon>
        <taxon>Dikarya</taxon>
        <taxon>Ascomycota</taxon>
        <taxon>Pezizomycotina</taxon>
        <taxon>Eurotiomycetes</taxon>
        <taxon>Chaetothyriomycetidae</taxon>
        <taxon>Chaetothyriales</taxon>
        <taxon>Herpotrichiellaceae</taxon>
        <taxon>Exophiala</taxon>
    </lineage>
</organism>
<evidence type="ECO:0000313" key="3">
    <source>
        <dbReference type="Proteomes" id="UP000027920"/>
    </source>
</evidence>
<sequence>MTVPGSSSYQHDSMRGWENVPVEYRPVQRSNPRPVSGYYASPALLPGPPPRPRTASPIRKLEAIRASSTPILLHPNPKTYRRRSALDVRNPWPGLPNPTPVDEAKMMSVEIAAALPPDHLDPPPPYSYYPPAPSLPPPPPPPPPPLARPHPSSTTTRHRSWSNQQQYAAAVNRYNGHTYYNPGDFQQQPIRTQAIQAIPSIGLPQPPTPVSPINTLDAQYLALRQARRRKAASDVTIDNLLGHPMLSQP</sequence>
<name>A0A072PDN4_9EURO</name>
<reference evidence="2 3" key="1">
    <citation type="submission" date="2013-03" db="EMBL/GenBank/DDBJ databases">
        <title>The Genome Sequence of Exophiala aquamarina CBS 119918.</title>
        <authorList>
            <consortium name="The Broad Institute Genomics Platform"/>
            <person name="Cuomo C."/>
            <person name="de Hoog S."/>
            <person name="Gorbushina A."/>
            <person name="Walker B."/>
            <person name="Young S.K."/>
            <person name="Zeng Q."/>
            <person name="Gargeya S."/>
            <person name="Fitzgerald M."/>
            <person name="Haas B."/>
            <person name="Abouelleil A."/>
            <person name="Allen A.W."/>
            <person name="Alvarado L."/>
            <person name="Arachchi H.M."/>
            <person name="Berlin A.M."/>
            <person name="Chapman S.B."/>
            <person name="Gainer-Dewar J."/>
            <person name="Goldberg J."/>
            <person name="Griggs A."/>
            <person name="Gujja S."/>
            <person name="Hansen M."/>
            <person name="Howarth C."/>
            <person name="Imamovic A."/>
            <person name="Ireland A."/>
            <person name="Larimer J."/>
            <person name="McCowan C."/>
            <person name="Murphy C."/>
            <person name="Pearson M."/>
            <person name="Poon T.W."/>
            <person name="Priest M."/>
            <person name="Roberts A."/>
            <person name="Saif S."/>
            <person name="Shea T."/>
            <person name="Sisk P."/>
            <person name="Sykes S."/>
            <person name="Wortman J."/>
            <person name="Nusbaum C."/>
            <person name="Birren B."/>
        </authorList>
    </citation>
    <scope>NUCLEOTIDE SEQUENCE [LARGE SCALE GENOMIC DNA]</scope>
    <source>
        <strain evidence="2 3">CBS 119918</strain>
    </source>
</reference>
<dbReference type="HOGENOM" id="CLU_075341_0_0_1"/>
<accession>A0A072PDN4</accession>
<dbReference type="EMBL" id="AMGV01000004">
    <property type="protein sequence ID" value="KEF58199.1"/>
    <property type="molecule type" value="Genomic_DNA"/>
</dbReference>
<dbReference type="RefSeq" id="XP_013260789.1">
    <property type="nucleotide sequence ID" value="XM_013405335.1"/>
</dbReference>
<evidence type="ECO:0000313" key="2">
    <source>
        <dbReference type="EMBL" id="KEF58199.1"/>
    </source>
</evidence>